<evidence type="ECO:0000259" key="2">
    <source>
        <dbReference type="Pfam" id="PF08241"/>
    </source>
</evidence>
<accession>A0A6A6W4P8</accession>
<dbReference type="Pfam" id="PF08241">
    <property type="entry name" value="Methyltransf_11"/>
    <property type="match status" value="1"/>
</dbReference>
<dbReference type="SUPFAM" id="SSF53335">
    <property type="entry name" value="S-adenosyl-L-methionine-dependent methyltransferases"/>
    <property type="match status" value="1"/>
</dbReference>
<gene>
    <name evidence="3" type="ORF">EJ05DRAFT_477235</name>
</gene>
<reference evidence="3" key="1">
    <citation type="journal article" date="2020" name="Stud. Mycol.">
        <title>101 Dothideomycetes genomes: a test case for predicting lifestyles and emergence of pathogens.</title>
        <authorList>
            <person name="Haridas S."/>
            <person name="Albert R."/>
            <person name="Binder M."/>
            <person name="Bloem J."/>
            <person name="Labutti K."/>
            <person name="Salamov A."/>
            <person name="Andreopoulos B."/>
            <person name="Baker S."/>
            <person name="Barry K."/>
            <person name="Bills G."/>
            <person name="Bluhm B."/>
            <person name="Cannon C."/>
            <person name="Castanera R."/>
            <person name="Culley D."/>
            <person name="Daum C."/>
            <person name="Ezra D."/>
            <person name="Gonzalez J."/>
            <person name="Henrissat B."/>
            <person name="Kuo A."/>
            <person name="Liang C."/>
            <person name="Lipzen A."/>
            <person name="Lutzoni F."/>
            <person name="Magnuson J."/>
            <person name="Mondo S."/>
            <person name="Nolan M."/>
            <person name="Ohm R."/>
            <person name="Pangilinan J."/>
            <person name="Park H.-J."/>
            <person name="Ramirez L."/>
            <person name="Alfaro M."/>
            <person name="Sun H."/>
            <person name="Tritt A."/>
            <person name="Yoshinaga Y."/>
            <person name="Zwiers L.-H."/>
            <person name="Turgeon B."/>
            <person name="Goodwin S."/>
            <person name="Spatafora J."/>
            <person name="Crous P."/>
            <person name="Grigoriev I."/>
        </authorList>
    </citation>
    <scope>NUCLEOTIDE SEQUENCE</scope>
    <source>
        <strain evidence="3">CBS 121739</strain>
    </source>
</reference>
<feature type="compositionally biased region" description="Polar residues" evidence="1">
    <location>
        <begin position="204"/>
        <end position="215"/>
    </location>
</feature>
<dbReference type="Proteomes" id="UP000799437">
    <property type="component" value="Unassembled WGS sequence"/>
</dbReference>
<feature type="domain" description="Methyltransferase type 11" evidence="2">
    <location>
        <begin position="414"/>
        <end position="463"/>
    </location>
</feature>
<feature type="region of interest" description="Disordered" evidence="1">
    <location>
        <begin position="238"/>
        <end position="286"/>
    </location>
</feature>
<dbReference type="GeneID" id="54485260"/>
<dbReference type="GO" id="GO:0008757">
    <property type="term" value="F:S-adenosylmethionine-dependent methyltransferase activity"/>
    <property type="evidence" value="ECO:0007669"/>
    <property type="project" value="InterPro"/>
</dbReference>
<feature type="region of interest" description="Disordered" evidence="1">
    <location>
        <begin position="1"/>
        <end position="74"/>
    </location>
</feature>
<organism evidence="3 4">
    <name type="scientific">Pseudovirgaria hyperparasitica</name>
    <dbReference type="NCBI Taxonomy" id="470096"/>
    <lineage>
        <taxon>Eukaryota</taxon>
        <taxon>Fungi</taxon>
        <taxon>Dikarya</taxon>
        <taxon>Ascomycota</taxon>
        <taxon>Pezizomycotina</taxon>
        <taxon>Dothideomycetes</taxon>
        <taxon>Dothideomycetes incertae sedis</taxon>
        <taxon>Acrospermales</taxon>
        <taxon>Acrospermaceae</taxon>
        <taxon>Pseudovirgaria</taxon>
    </lineage>
</organism>
<feature type="compositionally biased region" description="Basic and acidic residues" evidence="1">
    <location>
        <begin position="239"/>
        <end position="249"/>
    </location>
</feature>
<dbReference type="Gene3D" id="3.40.50.150">
    <property type="entry name" value="Vaccinia Virus protein VP39"/>
    <property type="match status" value="1"/>
</dbReference>
<feature type="compositionally biased region" description="Low complexity" evidence="1">
    <location>
        <begin position="29"/>
        <end position="48"/>
    </location>
</feature>
<dbReference type="InterPro" id="IPR013216">
    <property type="entry name" value="Methyltransf_11"/>
</dbReference>
<proteinExistence type="predicted"/>
<keyword evidence="4" id="KW-1185">Reference proteome</keyword>
<dbReference type="AlphaFoldDB" id="A0A6A6W4P8"/>
<feature type="region of interest" description="Disordered" evidence="1">
    <location>
        <begin position="195"/>
        <end position="215"/>
    </location>
</feature>
<dbReference type="RefSeq" id="XP_033599465.1">
    <property type="nucleotide sequence ID" value="XM_033744206.1"/>
</dbReference>
<evidence type="ECO:0000313" key="3">
    <source>
        <dbReference type="EMBL" id="KAF2757014.1"/>
    </source>
</evidence>
<dbReference type="OrthoDB" id="3902588at2759"/>
<evidence type="ECO:0000256" key="1">
    <source>
        <dbReference type="SAM" id="MobiDB-lite"/>
    </source>
</evidence>
<dbReference type="InterPro" id="IPR029063">
    <property type="entry name" value="SAM-dependent_MTases_sf"/>
</dbReference>
<feature type="region of interest" description="Disordered" evidence="1">
    <location>
        <begin position="142"/>
        <end position="181"/>
    </location>
</feature>
<protein>
    <recommendedName>
        <fullName evidence="2">Methyltransferase type 11 domain-containing protein</fullName>
    </recommendedName>
</protein>
<name>A0A6A6W4P8_9PEZI</name>
<dbReference type="EMBL" id="ML996574">
    <property type="protein sequence ID" value="KAF2757014.1"/>
    <property type="molecule type" value="Genomic_DNA"/>
</dbReference>
<sequence>MFPTFDHPQVQTIGQHRRKRSIEKNAKRSSTGGSSLSTSSSTSGAAAGQHSFLPGLSTGKKKAEKSSGFAGFLKSREKRAQSLKDFRTPDHETKPLPEFCSEFRSEFRPTGRVEQEALRQSLETLRLDPDVSSEDEREIYAINRTGKLPAQKQLPSSRRLPPIPGTKPNGSSAAPLGNQHESAGRLGLNRQIYNDVPRRGPSIRSGTSDATSKSGASAVFDPIYSEDSKEISPISAYSDTERYHREREFPSPNDSMHKRVLQGEWPRGRSYTTNGSLGSRVPHRDDAVESSVSRTLSRMETAGLKIIATRLSEEWDFDRYHKDYHEIEFEKKLWALTAYSWLTQGKQIQSPTHELLLSSGRSEGRKILLVNGDLATGWVLAAKYPNCNVYTLCSANSTPTPPTHSPPSNHHSLYISPSATNFPFPDCYFDSVVSRTMLTAVTHGDLSRCLRDCMRVLKPGCRLEIVSVEANLMRSGPFTSVWIDDHIMTPLQRNGYSTDPTEQIRHALTFGALYTPKQVRIALPVVVPRTISGPVQNTASLMTVLGQYLYQTAFGQWTEDFGVQSWFWMRADMRSECERMGSNFAVTITVAEKP</sequence>
<evidence type="ECO:0000313" key="4">
    <source>
        <dbReference type="Proteomes" id="UP000799437"/>
    </source>
</evidence>